<evidence type="ECO:0000256" key="1">
    <source>
        <dbReference type="ARBA" id="ARBA00022741"/>
    </source>
</evidence>
<keyword evidence="4" id="KW-0282">Flagellum</keyword>
<dbReference type="OrthoDB" id="3217709at2"/>
<dbReference type="GO" id="GO:0016887">
    <property type="term" value="F:ATP hydrolysis activity"/>
    <property type="evidence" value="ECO:0007669"/>
    <property type="project" value="TreeGrafter"/>
</dbReference>
<dbReference type="RefSeq" id="WP_130504904.1">
    <property type="nucleotide sequence ID" value="NZ_SHLC01000001.1"/>
</dbReference>
<dbReference type="GO" id="GO:0005829">
    <property type="term" value="C:cytosol"/>
    <property type="evidence" value="ECO:0007669"/>
    <property type="project" value="TreeGrafter"/>
</dbReference>
<dbReference type="InterPro" id="IPR033756">
    <property type="entry name" value="YlxH/NBP35"/>
</dbReference>
<dbReference type="Gene3D" id="3.40.50.300">
    <property type="entry name" value="P-loop containing nucleotide triphosphate hydrolases"/>
    <property type="match status" value="1"/>
</dbReference>
<proteinExistence type="predicted"/>
<evidence type="ECO:0000256" key="3">
    <source>
        <dbReference type="SAM" id="MobiDB-lite"/>
    </source>
</evidence>
<keyword evidence="2" id="KW-0067">ATP-binding</keyword>
<feature type="region of interest" description="Disordered" evidence="3">
    <location>
        <begin position="396"/>
        <end position="419"/>
    </location>
</feature>
<dbReference type="Proteomes" id="UP000291483">
    <property type="component" value="Unassembled WGS sequence"/>
</dbReference>
<feature type="compositionally biased region" description="Low complexity" evidence="3">
    <location>
        <begin position="410"/>
        <end position="419"/>
    </location>
</feature>
<organism evidence="4 5">
    <name type="scientific">Microterricola gilva</name>
    <dbReference type="NCBI Taxonomy" id="393267"/>
    <lineage>
        <taxon>Bacteria</taxon>
        <taxon>Bacillati</taxon>
        <taxon>Actinomycetota</taxon>
        <taxon>Actinomycetes</taxon>
        <taxon>Micrococcales</taxon>
        <taxon>Microbacteriaceae</taxon>
        <taxon>Microterricola</taxon>
    </lineage>
</organism>
<comment type="caution">
    <text evidence="4">The sequence shown here is derived from an EMBL/GenBank/DDBJ whole genome shotgun (WGS) entry which is preliminary data.</text>
</comment>
<dbReference type="InterPro" id="IPR027417">
    <property type="entry name" value="P-loop_NTPase"/>
</dbReference>
<sequence length="419" mass="43601">MASLVLGLDARAEDRLLADMIEHGHSVAARLGSAREIIAALDEHRPNAVIVSATRMTLGSDLLAACDRRGIRVIALAADAAERRHAAVLGLHEVVAADAAWPEVEELLGAGIPVPLRAAAEHPARGRGTVIAVWGPAGGPGRSTIAVNIAAEIAASGHSVVLADADSYGGSIAPLLGMLDEAPGFAAACRLGGTGSLSGAELERIAQRYDSPHGSFAVLTGIGRAARWPELGADRVAASIEACRNWREYVVVDVGFCLEDDEEISSDLFAPRRNAATLAVLAAADRVVAVGLADPLGLSRFLRAVPALGEAAANAQITVLLNRVRASAIGLDPHAQLRNTLRRFGGIEEATLVPHDLNALDAAVLDGRTLRDAAPRSPVRTALAALVLEQFVPAPAPQRRPSWRPRARRAAAAALSPAQ</sequence>
<evidence type="ECO:0000313" key="5">
    <source>
        <dbReference type="Proteomes" id="UP000291483"/>
    </source>
</evidence>
<accession>A0A4Q8AIW0</accession>
<reference evidence="4 5" key="1">
    <citation type="submission" date="2019-02" db="EMBL/GenBank/DDBJ databases">
        <title>Sequencing the genomes of 1000 actinobacteria strains.</title>
        <authorList>
            <person name="Klenk H.-P."/>
        </authorList>
    </citation>
    <scope>NUCLEOTIDE SEQUENCE [LARGE SCALE GENOMIC DNA]</scope>
    <source>
        <strain evidence="4 5">DSM 18319</strain>
    </source>
</reference>
<dbReference type="GO" id="GO:0005524">
    <property type="term" value="F:ATP binding"/>
    <property type="evidence" value="ECO:0007669"/>
    <property type="project" value="UniProtKB-KW"/>
</dbReference>
<keyword evidence="4" id="KW-0969">Cilium</keyword>
<evidence type="ECO:0000313" key="4">
    <source>
        <dbReference type="EMBL" id="RZU64397.1"/>
    </source>
</evidence>
<dbReference type="GO" id="GO:0051782">
    <property type="term" value="P:negative regulation of cell division"/>
    <property type="evidence" value="ECO:0007669"/>
    <property type="project" value="TreeGrafter"/>
</dbReference>
<dbReference type="InterPro" id="IPR050625">
    <property type="entry name" value="ParA/MinD_ATPase"/>
</dbReference>
<protein>
    <submittedName>
        <fullName evidence="4">MinD-like ATPase involved in chromosome partitioning or flagellar assembly</fullName>
    </submittedName>
</protein>
<keyword evidence="5" id="KW-1185">Reference proteome</keyword>
<dbReference type="AlphaFoldDB" id="A0A4Q8AIW0"/>
<keyword evidence="4" id="KW-0966">Cell projection</keyword>
<dbReference type="PANTHER" id="PTHR43384">
    <property type="entry name" value="SEPTUM SITE-DETERMINING PROTEIN MIND HOMOLOG, CHLOROPLASTIC-RELATED"/>
    <property type="match status" value="1"/>
</dbReference>
<evidence type="ECO:0000256" key="2">
    <source>
        <dbReference type="ARBA" id="ARBA00022840"/>
    </source>
</evidence>
<name>A0A4Q8AIW0_9MICO</name>
<keyword evidence="1" id="KW-0547">Nucleotide-binding</keyword>
<dbReference type="SUPFAM" id="SSF52540">
    <property type="entry name" value="P-loop containing nucleoside triphosphate hydrolases"/>
    <property type="match status" value="1"/>
</dbReference>
<dbReference type="EMBL" id="SHLC01000001">
    <property type="protein sequence ID" value="RZU64397.1"/>
    <property type="molecule type" value="Genomic_DNA"/>
</dbReference>
<dbReference type="PANTHER" id="PTHR43384:SF6">
    <property type="entry name" value="SEPTUM SITE-DETERMINING PROTEIN MIND HOMOLOG, CHLOROPLASTIC"/>
    <property type="match status" value="1"/>
</dbReference>
<dbReference type="Pfam" id="PF10609">
    <property type="entry name" value="ParA"/>
    <property type="match status" value="1"/>
</dbReference>
<gene>
    <name evidence="4" type="ORF">EV379_0692</name>
</gene>
<dbReference type="GO" id="GO:0009898">
    <property type="term" value="C:cytoplasmic side of plasma membrane"/>
    <property type="evidence" value="ECO:0007669"/>
    <property type="project" value="TreeGrafter"/>
</dbReference>